<sequence length="222" mass="23956">MTTPAPAVRPQSQSTVAVPTATPAPSGRLAVLSAAAMGALAIPLPILPDRIVTRLRGAVAHDTATRHGISLTTDARALLANVESEQNAGRAIARRAAEVIGFAILKRGLGPLSAITNVARALEVFAFGHLFDRYIMQVRRSGAVRIHAEEARKIRETIDRAFLHAFSPMLRPTPITLPDTVEDLRDEFTRWVDAAILTSASLPSYVERRLEAAFDEVVTHDG</sequence>
<gene>
    <name evidence="2" type="ORF">POL67_50385</name>
</gene>
<protein>
    <submittedName>
        <fullName evidence="2">Uncharacterized protein</fullName>
    </submittedName>
</protein>
<reference evidence="2 3" key="1">
    <citation type="submission" date="2022-11" db="EMBL/GenBank/DDBJ databases">
        <title>Minimal conservation of predation-associated metabolite biosynthetic gene clusters underscores biosynthetic potential of Myxococcota including descriptions for ten novel species: Archangium lansinium sp. nov., Myxococcus landrumus sp. nov., Nannocystis bai.</title>
        <authorList>
            <person name="Ahearne A."/>
            <person name="Stevens C."/>
            <person name="Dowd S."/>
        </authorList>
    </citation>
    <scope>NUCLEOTIDE SEQUENCE [LARGE SCALE GENOMIC DNA]</scope>
    <source>
        <strain evidence="2 3">RJM3</strain>
    </source>
</reference>
<evidence type="ECO:0000256" key="1">
    <source>
        <dbReference type="SAM" id="MobiDB-lite"/>
    </source>
</evidence>
<dbReference type="RefSeq" id="WP_271929715.1">
    <property type="nucleotide sequence ID" value="NZ_JAQNDO010000001.1"/>
</dbReference>
<feature type="region of interest" description="Disordered" evidence="1">
    <location>
        <begin position="1"/>
        <end position="20"/>
    </location>
</feature>
<dbReference type="EMBL" id="JAQNDO010000001">
    <property type="protein sequence ID" value="MDC0749641.1"/>
    <property type="molecule type" value="Genomic_DNA"/>
</dbReference>
<organism evidence="2 3">
    <name type="scientific">Polyangium mundeleinium</name>
    <dbReference type="NCBI Taxonomy" id="2995306"/>
    <lineage>
        <taxon>Bacteria</taxon>
        <taxon>Pseudomonadati</taxon>
        <taxon>Myxococcota</taxon>
        <taxon>Polyangia</taxon>
        <taxon>Polyangiales</taxon>
        <taxon>Polyangiaceae</taxon>
        <taxon>Polyangium</taxon>
    </lineage>
</organism>
<name>A0ABT5F6Q6_9BACT</name>
<keyword evidence="3" id="KW-1185">Reference proteome</keyword>
<proteinExistence type="predicted"/>
<comment type="caution">
    <text evidence="2">The sequence shown here is derived from an EMBL/GenBank/DDBJ whole genome shotgun (WGS) entry which is preliminary data.</text>
</comment>
<dbReference type="Proteomes" id="UP001221411">
    <property type="component" value="Unassembled WGS sequence"/>
</dbReference>
<evidence type="ECO:0000313" key="2">
    <source>
        <dbReference type="EMBL" id="MDC0749641.1"/>
    </source>
</evidence>
<accession>A0ABT5F6Q6</accession>
<evidence type="ECO:0000313" key="3">
    <source>
        <dbReference type="Proteomes" id="UP001221411"/>
    </source>
</evidence>